<dbReference type="Gene3D" id="2.60.120.10">
    <property type="entry name" value="Jelly Rolls"/>
    <property type="match status" value="2"/>
</dbReference>
<dbReference type="InterPro" id="IPR011051">
    <property type="entry name" value="RmlC_Cupin_sf"/>
</dbReference>
<dbReference type="AlphaFoldDB" id="A0AAD9RFG9"/>
<gene>
    <name evidence="14" type="ORF">KPH14_001007</name>
</gene>
<accession>A0AAD9RFG9</accession>
<keyword evidence="6 11" id="KW-0862">Zinc</keyword>
<feature type="active site" evidence="10">
    <location>
        <position position="276"/>
    </location>
</feature>
<evidence type="ECO:0000256" key="2">
    <source>
        <dbReference type="ARBA" id="ARBA00004666"/>
    </source>
</evidence>
<dbReference type="CDD" id="cd07011">
    <property type="entry name" value="cupin_PMI_type_I_N"/>
    <property type="match status" value="1"/>
</dbReference>
<evidence type="ECO:0000256" key="11">
    <source>
        <dbReference type="PIRSR" id="PIRSR001480-2"/>
    </source>
</evidence>
<evidence type="ECO:0000256" key="9">
    <source>
        <dbReference type="ARBA" id="ARBA00030762"/>
    </source>
</evidence>
<comment type="cofactor">
    <cofactor evidence="11">
        <name>Zn(2+)</name>
        <dbReference type="ChEBI" id="CHEBI:29105"/>
    </cofactor>
    <text evidence="11">Binds 1 zinc ion per subunit.</text>
</comment>
<dbReference type="GO" id="GO:0009298">
    <property type="term" value="P:GDP-mannose biosynthetic process"/>
    <property type="evidence" value="ECO:0007669"/>
    <property type="project" value="InterPro"/>
</dbReference>
<evidence type="ECO:0000256" key="8">
    <source>
        <dbReference type="ARBA" id="ARBA00029741"/>
    </source>
</evidence>
<keyword evidence="7" id="KW-0413">Isomerase</keyword>
<comment type="similarity">
    <text evidence="3">Belongs to the mannose-6-phosphate isomerase type 1 family.</text>
</comment>
<reference evidence="14" key="1">
    <citation type="submission" date="2021-08" db="EMBL/GenBank/DDBJ databases">
        <authorList>
            <person name="Misof B."/>
            <person name="Oliver O."/>
            <person name="Podsiadlowski L."/>
            <person name="Donath A."/>
            <person name="Peters R."/>
            <person name="Mayer C."/>
            <person name="Rust J."/>
            <person name="Gunkel S."/>
            <person name="Lesny P."/>
            <person name="Martin S."/>
            <person name="Oeyen J.P."/>
            <person name="Petersen M."/>
            <person name="Panagiotis P."/>
            <person name="Wilbrandt J."/>
            <person name="Tanja T."/>
        </authorList>
    </citation>
    <scope>NUCLEOTIDE SEQUENCE</scope>
    <source>
        <strain evidence="14">GBR_01_08_01A</strain>
        <tissue evidence="14">Thorax + abdomen</tissue>
    </source>
</reference>
<evidence type="ECO:0000256" key="5">
    <source>
        <dbReference type="ARBA" id="ARBA00022723"/>
    </source>
</evidence>
<dbReference type="EC" id="5.3.1.8" evidence="4"/>
<comment type="catalytic activity">
    <reaction evidence="1">
        <text>D-mannose 6-phosphate = D-fructose 6-phosphate</text>
        <dbReference type="Rhea" id="RHEA:12356"/>
        <dbReference type="ChEBI" id="CHEBI:58735"/>
        <dbReference type="ChEBI" id="CHEBI:61527"/>
        <dbReference type="EC" id="5.3.1.8"/>
    </reaction>
</comment>
<sequence length="394" mass="44990">MYANFKKNSTQVKNKELPAVVPKKYFKKWNEQKPYAELWMGTHPNGPSYLTAKNISLQDYIQQNAEILGSEVNKKFGLSLPFLFKILSIRKALSIQAHPDKDKAEELHLQHPEIYKDSNHKPELTIALTPFEALCGFRPIKEIKEYLKLLPELRAVIGEDIVNQFMMIDDSENTLLLKNCFYNLMTCDHNLVTLQLEHLLKRLSCLDQSSQQILNADLLRRLYLDYPGDVGCFGIYMFNYITMQPGEALYLGPNEPHAYIYGDCVECMACSDNVVRAGLTSKLKDIKTLTEILTYKCEPLLAKKFHGYCEDNYTEVFQPPVPDFAVAKIVIPSNKMNYELIPRSTASILITISGKAETDTSQILQKGSILFIHANKKIDILMLRAFSNRIISGY</sequence>
<keyword evidence="5 11" id="KW-0479">Metal-binding</keyword>
<dbReference type="PRINTS" id="PR00714">
    <property type="entry name" value="MAN6PISMRASE"/>
</dbReference>
<evidence type="ECO:0000259" key="13">
    <source>
        <dbReference type="Pfam" id="PF20512"/>
    </source>
</evidence>
<evidence type="ECO:0000256" key="7">
    <source>
        <dbReference type="ARBA" id="ARBA00023235"/>
    </source>
</evidence>
<organism evidence="14 15">
    <name type="scientific">Odynerus spinipes</name>
    <dbReference type="NCBI Taxonomy" id="1348599"/>
    <lineage>
        <taxon>Eukaryota</taxon>
        <taxon>Metazoa</taxon>
        <taxon>Ecdysozoa</taxon>
        <taxon>Arthropoda</taxon>
        <taxon>Hexapoda</taxon>
        <taxon>Insecta</taxon>
        <taxon>Pterygota</taxon>
        <taxon>Neoptera</taxon>
        <taxon>Endopterygota</taxon>
        <taxon>Hymenoptera</taxon>
        <taxon>Apocrita</taxon>
        <taxon>Aculeata</taxon>
        <taxon>Vespoidea</taxon>
        <taxon>Vespidae</taxon>
        <taxon>Eumeninae</taxon>
        <taxon>Odynerus</taxon>
    </lineage>
</organism>
<dbReference type="PANTHER" id="PTHR10309">
    <property type="entry name" value="MANNOSE-6-PHOSPHATE ISOMERASE"/>
    <property type="match status" value="1"/>
</dbReference>
<dbReference type="PIRSF" id="PIRSF001480">
    <property type="entry name" value="Mannose-6-phosphate_isomerase"/>
    <property type="match status" value="1"/>
</dbReference>
<evidence type="ECO:0000259" key="12">
    <source>
        <dbReference type="Pfam" id="PF20511"/>
    </source>
</evidence>
<dbReference type="InterPro" id="IPR014710">
    <property type="entry name" value="RmlC-like_jellyroll"/>
</dbReference>
<protein>
    <recommendedName>
        <fullName evidence="4">mannose-6-phosphate isomerase</fullName>
        <ecNumber evidence="4">5.3.1.8</ecNumber>
    </recommendedName>
    <alternativeName>
        <fullName evidence="8">Phosphohexomutase</fullName>
    </alternativeName>
    <alternativeName>
        <fullName evidence="9">Phosphomannose isomerase</fullName>
    </alternativeName>
</protein>
<feature type="domain" description="Phosphomannose isomerase type I catalytic" evidence="12">
    <location>
        <begin position="30"/>
        <end position="139"/>
    </location>
</feature>
<dbReference type="InterPro" id="IPR046458">
    <property type="entry name" value="PMI_typeI_hel"/>
</dbReference>
<feature type="binding site" evidence="11">
    <location>
        <position position="123"/>
    </location>
    <ligand>
        <name>Zn(2+)</name>
        <dbReference type="ChEBI" id="CHEBI:29105"/>
    </ligand>
</feature>
<evidence type="ECO:0000256" key="6">
    <source>
        <dbReference type="ARBA" id="ARBA00022833"/>
    </source>
</evidence>
<proteinExistence type="inferred from homology"/>
<dbReference type="InterPro" id="IPR046457">
    <property type="entry name" value="PMI_typeI_cat"/>
</dbReference>
<dbReference type="InterPro" id="IPR001250">
    <property type="entry name" value="Man6P_Isoase-1"/>
</dbReference>
<dbReference type="SUPFAM" id="SSF51182">
    <property type="entry name" value="RmlC-like cupins"/>
    <property type="match status" value="1"/>
</dbReference>
<evidence type="ECO:0000313" key="15">
    <source>
        <dbReference type="Proteomes" id="UP001258017"/>
    </source>
</evidence>
<dbReference type="GO" id="GO:0004476">
    <property type="term" value="F:mannose-6-phosphate isomerase activity"/>
    <property type="evidence" value="ECO:0007669"/>
    <property type="project" value="UniProtKB-EC"/>
</dbReference>
<dbReference type="Gene3D" id="1.10.441.10">
    <property type="entry name" value="Phosphomannose Isomerase, domain 2"/>
    <property type="match status" value="1"/>
</dbReference>
<evidence type="ECO:0000256" key="1">
    <source>
        <dbReference type="ARBA" id="ARBA00000757"/>
    </source>
</evidence>
<dbReference type="Pfam" id="PF20511">
    <property type="entry name" value="PMI_typeI_cat"/>
    <property type="match status" value="1"/>
</dbReference>
<comment type="caution">
    <text evidence="14">The sequence shown here is derived from an EMBL/GenBank/DDBJ whole genome shotgun (WGS) entry which is preliminary data.</text>
</comment>
<dbReference type="Pfam" id="PF20512">
    <property type="entry name" value="PMI_typeI_hel"/>
    <property type="match status" value="1"/>
</dbReference>
<evidence type="ECO:0000256" key="4">
    <source>
        <dbReference type="ARBA" id="ARBA00011956"/>
    </source>
</evidence>
<dbReference type="GO" id="GO:0005829">
    <property type="term" value="C:cytosol"/>
    <property type="evidence" value="ECO:0007669"/>
    <property type="project" value="TreeGrafter"/>
</dbReference>
<comment type="pathway">
    <text evidence="2">Nucleotide-sugar biosynthesis; GDP-alpha-D-mannose biosynthesis; alpha-D-mannose 1-phosphate from D-fructose 6-phosphate: step 1/2.</text>
</comment>
<evidence type="ECO:0000313" key="14">
    <source>
        <dbReference type="EMBL" id="KAK2578709.1"/>
    </source>
</evidence>
<feature type="binding site" evidence="11">
    <location>
        <position position="96"/>
    </location>
    <ligand>
        <name>Zn(2+)</name>
        <dbReference type="ChEBI" id="CHEBI:29105"/>
    </ligand>
</feature>
<feature type="binding site" evidence="11">
    <location>
        <position position="257"/>
    </location>
    <ligand>
        <name>Zn(2+)</name>
        <dbReference type="ChEBI" id="CHEBI:29105"/>
    </ligand>
</feature>
<dbReference type="EMBL" id="JAIFRP010000190">
    <property type="protein sequence ID" value="KAK2578709.1"/>
    <property type="molecule type" value="Genomic_DNA"/>
</dbReference>
<feature type="domain" description="Phosphomannose isomerase type I helical insertion" evidence="13">
    <location>
        <begin position="169"/>
        <end position="237"/>
    </location>
</feature>
<dbReference type="NCBIfam" id="TIGR00218">
    <property type="entry name" value="manA"/>
    <property type="match status" value="1"/>
</dbReference>
<dbReference type="InterPro" id="IPR016305">
    <property type="entry name" value="Mannose-6-P_Isomerase"/>
</dbReference>
<dbReference type="PROSITE" id="PS00965">
    <property type="entry name" value="PMI_I_1"/>
    <property type="match status" value="1"/>
</dbReference>
<dbReference type="InterPro" id="IPR018050">
    <property type="entry name" value="Pmannose_isomerase-type1_CS"/>
</dbReference>
<dbReference type="GO" id="GO:0005975">
    <property type="term" value="P:carbohydrate metabolic process"/>
    <property type="evidence" value="ECO:0007669"/>
    <property type="project" value="InterPro"/>
</dbReference>
<reference evidence="14" key="2">
    <citation type="journal article" date="2023" name="Commun. Biol.">
        <title>Intrasexual cuticular hydrocarbon dimorphism in a wasp sheds light on hydrocarbon biosynthesis genes in Hymenoptera.</title>
        <authorList>
            <person name="Moris V.C."/>
            <person name="Podsiadlowski L."/>
            <person name="Martin S."/>
            <person name="Oeyen J.P."/>
            <person name="Donath A."/>
            <person name="Petersen M."/>
            <person name="Wilbrandt J."/>
            <person name="Misof B."/>
            <person name="Liedtke D."/>
            <person name="Thamm M."/>
            <person name="Scheiner R."/>
            <person name="Schmitt T."/>
            <person name="Niehuis O."/>
        </authorList>
    </citation>
    <scope>NUCLEOTIDE SEQUENCE</scope>
    <source>
        <strain evidence="14">GBR_01_08_01A</strain>
    </source>
</reference>
<dbReference type="PANTHER" id="PTHR10309:SF0">
    <property type="entry name" value="MANNOSE-6-PHOSPHATE ISOMERASE"/>
    <property type="match status" value="1"/>
</dbReference>
<evidence type="ECO:0000256" key="3">
    <source>
        <dbReference type="ARBA" id="ARBA00010772"/>
    </source>
</evidence>
<evidence type="ECO:0000256" key="10">
    <source>
        <dbReference type="PIRSR" id="PIRSR001480-1"/>
    </source>
</evidence>
<feature type="binding site" evidence="11">
    <location>
        <position position="98"/>
    </location>
    <ligand>
        <name>Zn(2+)</name>
        <dbReference type="ChEBI" id="CHEBI:29105"/>
    </ligand>
</feature>
<keyword evidence="15" id="KW-1185">Reference proteome</keyword>
<name>A0AAD9RFG9_9HYME</name>
<dbReference type="GO" id="GO:0008270">
    <property type="term" value="F:zinc ion binding"/>
    <property type="evidence" value="ECO:0007669"/>
    <property type="project" value="InterPro"/>
</dbReference>
<dbReference type="Proteomes" id="UP001258017">
    <property type="component" value="Unassembled WGS sequence"/>
</dbReference>